<reference evidence="1" key="2">
    <citation type="submission" date="2020-09" db="EMBL/GenBank/DDBJ databases">
        <authorList>
            <person name="Sun Q."/>
            <person name="Zhou Y."/>
        </authorList>
    </citation>
    <scope>NUCLEOTIDE SEQUENCE</scope>
    <source>
        <strain evidence="1">CGMCC 1.15367</strain>
    </source>
</reference>
<dbReference type="AlphaFoldDB" id="A0A917E3S3"/>
<dbReference type="EMBL" id="BMIQ01000002">
    <property type="protein sequence ID" value="GGE00264.1"/>
    <property type="molecule type" value="Genomic_DNA"/>
</dbReference>
<evidence type="ECO:0000313" key="2">
    <source>
        <dbReference type="Proteomes" id="UP000644699"/>
    </source>
</evidence>
<evidence type="ECO:0000313" key="1">
    <source>
        <dbReference type="EMBL" id="GGE00264.1"/>
    </source>
</evidence>
<sequence>MDRRFSPTWTEEEKTKLRDMLRVGRTVRDAAEALGRPVTGVQTMASRLGVASWDSILAPTRERMRDLAAEGWASSRIARRLQVPVEAVDFYTGRIPS</sequence>
<comment type="caution">
    <text evidence="1">The sequence shown here is derived from an EMBL/GenBank/DDBJ whole genome shotgun (WGS) entry which is preliminary data.</text>
</comment>
<organism evidence="1 2">
    <name type="scientific">Aureimonas endophytica</name>
    <dbReference type="NCBI Taxonomy" id="2027858"/>
    <lineage>
        <taxon>Bacteria</taxon>
        <taxon>Pseudomonadati</taxon>
        <taxon>Pseudomonadota</taxon>
        <taxon>Alphaproteobacteria</taxon>
        <taxon>Hyphomicrobiales</taxon>
        <taxon>Aurantimonadaceae</taxon>
        <taxon>Aureimonas</taxon>
    </lineage>
</organism>
<keyword evidence="2" id="KW-1185">Reference proteome</keyword>
<reference evidence="1" key="1">
    <citation type="journal article" date="2014" name="Int. J. Syst. Evol. Microbiol.">
        <title>Complete genome sequence of Corynebacterium casei LMG S-19264T (=DSM 44701T), isolated from a smear-ripened cheese.</title>
        <authorList>
            <consortium name="US DOE Joint Genome Institute (JGI-PGF)"/>
            <person name="Walter F."/>
            <person name="Albersmeier A."/>
            <person name="Kalinowski J."/>
            <person name="Ruckert C."/>
        </authorList>
    </citation>
    <scope>NUCLEOTIDE SEQUENCE</scope>
    <source>
        <strain evidence="1">CGMCC 1.15367</strain>
    </source>
</reference>
<accession>A0A917E3S3</accession>
<name>A0A917E3S3_9HYPH</name>
<dbReference type="Proteomes" id="UP000644699">
    <property type="component" value="Unassembled WGS sequence"/>
</dbReference>
<proteinExistence type="predicted"/>
<protein>
    <submittedName>
        <fullName evidence="1">Uncharacterized protein</fullName>
    </submittedName>
</protein>
<gene>
    <name evidence="1" type="ORF">GCM10011390_18850</name>
</gene>